<dbReference type="PANTHER" id="PTHR34557">
    <property type="entry name" value="PHYTOCHROMOBILIN:FERREDOXIN OXIDOREDUCTASE, CHLOROPLASTIC"/>
    <property type="match status" value="1"/>
</dbReference>
<keyword evidence="2" id="KW-0560">Oxidoreductase</keyword>
<name>A0A9K3LZU8_9STRA</name>
<dbReference type="GO" id="GO:0010024">
    <property type="term" value="P:phytochromobilin biosynthetic process"/>
    <property type="evidence" value="ECO:0007669"/>
    <property type="project" value="InterPro"/>
</dbReference>
<keyword evidence="3" id="KW-0732">Signal</keyword>
<sequence>MASIHSSLALCLLIITLRVPTSRTWSISVIPSFHQKSLRKSGVTLDTEGPFEFESTGIPVPSFLQEKWNKYRIQRRRKSNEKSSVSSLGQLPWIGDSMESKSNNNVFLSHWKWQLEFFQSQLTNLRVNSQDNSTCQNLMYIESDGASSKGAAKKQRIYTLSLQSEEYRDIRMTYLLCGDQSQIFRCTCYPRNDMPILGMGLMQLGNHRNVAIIDFQPLLHDGDDETSLAEQSRFTRRLQDIRSSFKSMQHPMSDRHFDPNEQKYFTANPIIGKWIKDDDDALKNWQDLQQVHRDCVQAHVALTQDSNGGRTDRNVHVQQLHSDYDTFVASKEPAGQLLSSAFGKDVAHRLVHQVIFPLSQQQQLL</sequence>
<protein>
    <submittedName>
        <fullName evidence="4">Ferredoxin-dependent bilin reductase</fullName>
    </submittedName>
</protein>
<keyword evidence="5" id="KW-1185">Reference proteome</keyword>
<comment type="caution">
    <text evidence="4">The sequence shown here is derived from an EMBL/GenBank/DDBJ whole genome shotgun (WGS) entry which is preliminary data.</text>
</comment>
<dbReference type="GO" id="GO:0016636">
    <property type="term" value="F:oxidoreductase activity, acting on the CH-CH group of donors, iron-sulfur protein as acceptor"/>
    <property type="evidence" value="ECO:0007669"/>
    <property type="project" value="InterPro"/>
</dbReference>
<evidence type="ECO:0000256" key="3">
    <source>
        <dbReference type="SAM" id="SignalP"/>
    </source>
</evidence>
<evidence type="ECO:0000313" key="5">
    <source>
        <dbReference type="Proteomes" id="UP000693970"/>
    </source>
</evidence>
<proteinExistence type="inferred from homology"/>
<comment type="similarity">
    <text evidence="1">Belongs to the HY2 family.</text>
</comment>
<dbReference type="GO" id="GO:0050897">
    <property type="term" value="F:cobalt ion binding"/>
    <property type="evidence" value="ECO:0007669"/>
    <property type="project" value="InterPro"/>
</dbReference>
<dbReference type="OrthoDB" id="47605at2759"/>
<reference evidence="4" key="2">
    <citation type="submission" date="2021-04" db="EMBL/GenBank/DDBJ databases">
        <authorList>
            <person name="Podell S."/>
        </authorList>
    </citation>
    <scope>NUCLEOTIDE SEQUENCE</scope>
    <source>
        <strain evidence="4">Hildebrandi</strain>
    </source>
</reference>
<evidence type="ECO:0000256" key="2">
    <source>
        <dbReference type="ARBA" id="ARBA00023002"/>
    </source>
</evidence>
<organism evidence="4 5">
    <name type="scientific">Nitzschia inconspicua</name>
    <dbReference type="NCBI Taxonomy" id="303405"/>
    <lineage>
        <taxon>Eukaryota</taxon>
        <taxon>Sar</taxon>
        <taxon>Stramenopiles</taxon>
        <taxon>Ochrophyta</taxon>
        <taxon>Bacillariophyta</taxon>
        <taxon>Bacillariophyceae</taxon>
        <taxon>Bacillariophycidae</taxon>
        <taxon>Bacillariales</taxon>
        <taxon>Bacillariaceae</taxon>
        <taxon>Nitzschia</taxon>
    </lineage>
</organism>
<evidence type="ECO:0000256" key="1">
    <source>
        <dbReference type="ARBA" id="ARBA00006908"/>
    </source>
</evidence>
<accession>A0A9K3LZU8</accession>
<feature type="signal peptide" evidence="3">
    <location>
        <begin position="1"/>
        <end position="24"/>
    </location>
</feature>
<dbReference type="Proteomes" id="UP000693970">
    <property type="component" value="Unassembled WGS sequence"/>
</dbReference>
<dbReference type="AlphaFoldDB" id="A0A9K3LZU8"/>
<dbReference type="PANTHER" id="PTHR34557:SF1">
    <property type="entry name" value="PHYTOCHROMOBILIN:FERREDOXIN OXIDOREDUCTASE, CHLOROPLASTIC"/>
    <property type="match status" value="1"/>
</dbReference>
<feature type="chain" id="PRO_5039893879" evidence="3">
    <location>
        <begin position="25"/>
        <end position="365"/>
    </location>
</feature>
<gene>
    <name evidence="4" type="ORF">IV203_027407</name>
</gene>
<evidence type="ECO:0000313" key="4">
    <source>
        <dbReference type="EMBL" id="KAG7369661.1"/>
    </source>
</evidence>
<reference evidence="4" key="1">
    <citation type="journal article" date="2021" name="Sci. Rep.">
        <title>Diploid genomic architecture of Nitzschia inconspicua, an elite biomass production diatom.</title>
        <authorList>
            <person name="Oliver A."/>
            <person name="Podell S."/>
            <person name="Pinowska A."/>
            <person name="Traller J.C."/>
            <person name="Smith S.R."/>
            <person name="McClure R."/>
            <person name="Beliaev A."/>
            <person name="Bohutskyi P."/>
            <person name="Hill E.A."/>
            <person name="Rabines A."/>
            <person name="Zheng H."/>
            <person name="Allen L.Z."/>
            <person name="Kuo A."/>
            <person name="Grigoriev I.V."/>
            <person name="Allen A.E."/>
            <person name="Hazlebeck D."/>
            <person name="Allen E.E."/>
        </authorList>
    </citation>
    <scope>NUCLEOTIDE SEQUENCE</scope>
    <source>
        <strain evidence="4">Hildebrandi</strain>
    </source>
</reference>
<dbReference type="EMBL" id="JAGRRH010000005">
    <property type="protein sequence ID" value="KAG7369661.1"/>
    <property type="molecule type" value="Genomic_DNA"/>
</dbReference>
<dbReference type="Pfam" id="PF05996">
    <property type="entry name" value="Fe_bilin_red"/>
    <property type="match status" value="1"/>
</dbReference>
<dbReference type="InterPro" id="IPR009249">
    <property type="entry name" value="Ferredoxin-dep_bilin_Rdtase"/>
</dbReference>